<feature type="non-terminal residue" evidence="2">
    <location>
        <position position="1"/>
    </location>
</feature>
<feature type="domain" description="PKD" evidence="1">
    <location>
        <begin position="103"/>
        <end position="157"/>
    </location>
</feature>
<dbReference type="Proteomes" id="UP000240608">
    <property type="component" value="Unassembled WGS sequence"/>
</dbReference>
<dbReference type="Gene3D" id="2.60.40.10">
    <property type="entry name" value="Immunoglobulins"/>
    <property type="match status" value="1"/>
</dbReference>
<dbReference type="EMBL" id="PYVU01000735">
    <property type="protein sequence ID" value="PTB88527.1"/>
    <property type="molecule type" value="Genomic_DNA"/>
</dbReference>
<dbReference type="InterPro" id="IPR013783">
    <property type="entry name" value="Ig-like_fold"/>
</dbReference>
<dbReference type="InterPro" id="IPR000601">
    <property type="entry name" value="PKD_dom"/>
</dbReference>
<name>A0A2T4D3Z3_9BACT</name>
<evidence type="ECO:0000313" key="3">
    <source>
        <dbReference type="Proteomes" id="UP000240608"/>
    </source>
</evidence>
<proteinExistence type="predicted"/>
<dbReference type="Pfam" id="PF18911">
    <property type="entry name" value="PKD_4"/>
    <property type="match status" value="1"/>
</dbReference>
<evidence type="ECO:0000259" key="1">
    <source>
        <dbReference type="PROSITE" id="PS50093"/>
    </source>
</evidence>
<comment type="caution">
    <text evidence="2">The sequence shown here is derived from an EMBL/GenBank/DDBJ whole genome shotgun (WGS) entry which is preliminary data.</text>
</comment>
<accession>A0A2T4D3Z3</accession>
<evidence type="ECO:0000313" key="2">
    <source>
        <dbReference type="EMBL" id="PTB88527.1"/>
    </source>
</evidence>
<organism evidence="2 3">
    <name type="scientific">Marivirga lumbricoides</name>
    <dbReference type="NCBI Taxonomy" id="1046115"/>
    <lineage>
        <taxon>Bacteria</taxon>
        <taxon>Pseudomonadati</taxon>
        <taxon>Bacteroidota</taxon>
        <taxon>Cytophagia</taxon>
        <taxon>Cytophagales</taxon>
        <taxon>Marivirgaceae</taxon>
        <taxon>Marivirga</taxon>
    </lineage>
</organism>
<reference evidence="2 3" key="1">
    <citation type="submission" date="2018-03" db="EMBL/GenBank/DDBJ databases">
        <title>Cross-interface Injection: A General Nanoliter Liquid Handling Method Applied to Single Cells Genome Amplification Automated Nanoliter Liquid Handling Applied to Single Cell Multiple Displacement Amplification.</title>
        <authorList>
            <person name="Yun J."/>
            <person name="Xu P."/>
            <person name="Xu J."/>
            <person name="Dai X."/>
            <person name="Wang Y."/>
            <person name="Zheng X."/>
            <person name="Cao C."/>
            <person name="Yi Q."/>
            <person name="Zhu Y."/>
            <person name="Wang L."/>
            <person name="Dong Z."/>
            <person name="Huang Y."/>
            <person name="Huang L."/>
            <person name="Du W."/>
        </authorList>
    </citation>
    <scope>NUCLEOTIDE SEQUENCE [LARGE SCALE GENOMIC DNA]</scope>
    <source>
        <strain evidence="2 3">Z-D1-2</strain>
    </source>
</reference>
<dbReference type="AlphaFoldDB" id="A0A2T4D3Z3"/>
<feature type="non-terminal residue" evidence="2">
    <location>
        <position position="175"/>
    </location>
</feature>
<sequence length="175" mass="19321">WTTGDASGGVNGLNGIPSTVGVNNGQGNGSCFFYQIGRFGKSGTEYVDAVRTSGVDYLDNRCFFFDVSTIENVTLDYNFSEYLCAVKFRPTINNPQNCQIYYYEWDFGDGTFAYEEDPIHSYDGVGNYTVTLNIYYGCGACAVNSLTAQKQVTIRSAQDILIDTIINVTTDKRQG</sequence>
<protein>
    <recommendedName>
        <fullName evidence="1">PKD domain-containing protein</fullName>
    </recommendedName>
</protein>
<dbReference type="SUPFAM" id="SSF49299">
    <property type="entry name" value="PKD domain"/>
    <property type="match status" value="1"/>
</dbReference>
<dbReference type="CDD" id="cd00146">
    <property type="entry name" value="PKD"/>
    <property type="match status" value="1"/>
</dbReference>
<dbReference type="PROSITE" id="PS50093">
    <property type="entry name" value="PKD"/>
    <property type="match status" value="1"/>
</dbReference>
<gene>
    <name evidence="2" type="ORF">C9994_17720</name>
</gene>
<dbReference type="InterPro" id="IPR035986">
    <property type="entry name" value="PKD_dom_sf"/>
</dbReference>